<dbReference type="EMBL" id="CM042016">
    <property type="protein sequence ID" value="KAI3700180.1"/>
    <property type="molecule type" value="Genomic_DNA"/>
</dbReference>
<dbReference type="Proteomes" id="UP001055811">
    <property type="component" value="Linkage Group LG08"/>
</dbReference>
<reference evidence="1 2" key="2">
    <citation type="journal article" date="2022" name="Mol. Ecol. Resour.">
        <title>The genomes of chicory, endive, great burdock and yacon provide insights into Asteraceae paleo-polyploidization history and plant inulin production.</title>
        <authorList>
            <person name="Fan W."/>
            <person name="Wang S."/>
            <person name="Wang H."/>
            <person name="Wang A."/>
            <person name="Jiang F."/>
            <person name="Liu H."/>
            <person name="Zhao H."/>
            <person name="Xu D."/>
            <person name="Zhang Y."/>
        </authorList>
    </citation>
    <scope>NUCLEOTIDE SEQUENCE [LARGE SCALE GENOMIC DNA]</scope>
    <source>
        <strain evidence="2">cv. Punajuju</strain>
        <tissue evidence="1">Leaves</tissue>
    </source>
</reference>
<organism evidence="1 2">
    <name type="scientific">Cichorium intybus</name>
    <name type="common">Chicory</name>
    <dbReference type="NCBI Taxonomy" id="13427"/>
    <lineage>
        <taxon>Eukaryota</taxon>
        <taxon>Viridiplantae</taxon>
        <taxon>Streptophyta</taxon>
        <taxon>Embryophyta</taxon>
        <taxon>Tracheophyta</taxon>
        <taxon>Spermatophyta</taxon>
        <taxon>Magnoliopsida</taxon>
        <taxon>eudicotyledons</taxon>
        <taxon>Gunneridae</taxon>
        <taxon>Pentapetalae</taxon>
        <taxon>asterids</taxon>
        <taxon>campanulids</taxon>
        <taxon>Asterales</taxon>
        <taxon>Asteraceae</taxon>
        <taxon>Cichorioideae</taxon>
        <taxon>Cichorieae</taxon>
        <taxon>Cichoriinae</taxon>
        <taxon>Cichorium</taxon>
    </lineage>
</organism>
<gene>
    <name evidence="1" type="ORF">L2E82_44801</name>
</gene>
<keyword evidence="2" id="KW-1185">Reference proteome</keyword>
<protein>
    <submittedName>
        <fullName evidence="1">Uncharacterized protein</fullName>
    </submittedName>
</protein>
<name>A0ACB8ZVN2_CICIN</name>
<sequence>MIKLEKQRMEFTKEVEFQRLNMFMETQLELDKMKKKKPSTTRSSPVLTTEWYTGVLARIRINAVRIGLAGGTSYEDLLASAIASVESEASVGNVVYLLPSFYNHDRAKGGDVGWHIYDERSLLALQGPLAGSTLQYLTKED</sequence>
<evidence type="ECO:0000313" key="2">
    <source>
        <dbReference type="Proteomes" id="UP001055811"/>
    </source>
</evidence>
<comment type="caution">
    <text evidence="1">The sequence shown here is derived from an EMBL/GenBank/DDBJ whole genome shotgun (WGS) entry which is preliminary data.</text>
</comment>
<proteinExistence type="predicted"/>
<evidence type="ECO:0000313" key="1">
    <source>
        <dbReference type="EMBL" id="KAI3700180.1"/>
    </source>
</evidence>
<accession>A0ACB8ZVN2</accession>
<reference evidence="2" key="1">
    <citation type="journal article" date="2022" name="Mol. Ecol. Resour.">
        <title>The genomes of chicory, endive, great burdock and yacon provide insights into Asteraceae palaeo-polyploidization history and plant inulin production.</title>
        <authorList>
            <person name="Fan W."/>
            <person name="Wang S."/>
            <person name="Wang H."/>
            <person name="Wang A."/>
            <person name="Jiang F."/>
            <person name="Liu H."/>
            <person name="Zhao H."/>
            <person name="Xu D."/>
            <person name="Zhang Y."/>
        </authorList>
    </citation>
    <scope>NUCLEOTIDE SEQUENCE [LARGE SCALE GENOMIC DNA]</scope>
    <source>
        <strain evidence="2">cv. Punajuju</strain>
    </source>
</reference>